<evidence type="ECO:0000313" key="3">
    <source>
        <dbReference type="Proteomes" id="UP001221757"/>
    </source>
</evidence>
<dbReference type="AlphaFoldDB" id="A0AAD7MCB2"/>
<proteinExistence type="predicted"/>
<protein>
    <recommendedName>
        <fullName evidence="1">F-box domain-containing protein</fullName>
    </recommendedName>
</protein>
<feature type="domain" description="F-box" evidence="1">
    <location>
        <begin position="473"/>
        <end position="523"/>
    </location>
</feature>
<keyword evidence="3" id="KW-1185">Reference proteome</keyword>
<dbReference type="EMBL" id="JARKIE010000001">
    <property type="protein sequence ID" value="KAJ7710372.1"/>
    <property type="molecule type" value="Genomic_DNA"/>
</dbReference>
<sequence>MSASYFTSVRSIPAHCLSPTDWLLSSYLSSTYLMRIAAYTYDASSIHILKLPIEVQAEILLLVPAAFYSYPQFYDHDRRVVSLVCRGFRDLIESDARFWNSVYVFERTKSRVLSDALSRSGRTPLVVEFRSNSIADIDFPPYLSRPLHLRAHWDSMARLMRPHMHRCVSVTLSTSDTESTVSLIDFTMLMDASAVSSMFLVMIPPFMDDQRSRPDFDRDTLEGPLPLPFGGCLPLLTRLTLDSTFGLWASEPIWGSMTCLRLDDLIRGFTPTVSELFLLFTSASRLAHLHFMSVDIIGFDDFTVDAPTMPYLSHLSFSALRLPRSSCFISMLRMPALRTLKLEFADEDDLVACTEHCGPVLHDVIDLTLLLDVAAVRPFARLLAALPSLRRLDGRHSFVGCFHLVLYAVMVNWSGLCPRMETILSNDSIDPFILFSMMERTTCTHFGGYLHVAYLAFLRSYSPDATRRGFNDLPLDVSSYILLLVPPSFFYLPQFYDHDRRVLCMVSHGFHNIVHGDGRFWSSIYVDERTAANDLVDWGTRSGSHDLVMEFRMLPNMHLDFPVRLNPARNPVRSLLRWDDFSTLKAHWDALMAVGVPLVRRCTNLTLTAFDTPSTANLLRYSRTMHPVFVRHLYLALAPLPLVDQRIHLAQPDMVPDIPDVFEAAMPSTLTYLWMDTYMLLWGASPLYTSLTTLRIDTLVGLYSPTVDELLLVFQTASRLTHIHFCNVAVSGFDAFELAPPTLGFLTHLNYAGDTHSCSWFISLLHLPALTTVRLDFWSDSDLLSFVYNCAPMLRVVQDCTLGFRLTRTYPLARLLQLMPALRRLDTRIMSDSNFHLWLHPIIMHWRGLCPVLELILTKDFIEPRILHAMLRMAHEAPFGNALNIVSAFDKDALGDRTLPYDSHFLFIHPPDGMGVFVYIWIWYLPEYCYFRCPTISLTAVDRGASGLSLAYLLVLSCYKFSYAMRRILDLPLEVLAEILLLVPANFHFLPQFYDHNRHIISFVCKPFYRVVFADTRFWSYIFVTDYTN</sequence>
<dbReference type="SUPFAM" id="SSF81383">
    <property type="entry name" value="F-box domain"/>
    <property type="match status" value="1"/>
</dbReference>
<feature type="domain" description="F-box" evidence="1">
    <location>
        <begin position="51"/>
        <end position="101"/>
    </location>
</feature>
<accession>A0AAD7MCB2</accession>
<comment type="caution">
    <text evidence="2">The sequence shown here is derived from an EMBL/GenBank/DDBJ whole genome shotgun (WGS) entry which is preliminary data.</text>
</comment>
<dbReference type="SMART" id="SM00256">
    <property type="entry name" value="FBOX"/>
    <property type="match status" value="3"/>
</dbReference>
<reference evidence="2" key="1">
    <citation type="submission" date="2023-03" db="EMBL/GenBank/DDBJ databases">
        <title>Massive genome expansion in bonnet fungi (Mycena s.s.) driven by repeated elements and novel gene families across ecological guilds.</title>
        <authorList>
            <consortium name="Lawrence Berkeley National Laboratory"/>
            <person name="Harder C.B."/>
            <person name="Miyauchi S."/>
            <person name="Viragh M."/>
            <person name="Kuo A."/>
            <person name="Thoen E."/>
            <person name="Andreopoulos B."/>
            <person name="Lu D."/>
            <person name="Skrede I."/>
            <person name="Drula E."/>
            <person name="Henrissat B."/>
            <person name="Morin E."/>
            <person name="Kohler A."/>
            <person name="Barry K."/>
            <person name="LaButti K."/>
            <person name="Morin E."/>
            <person name="Salamov A."/>
            <person name="Lipzen A."/>
            <person name="Mereny Z."/>
            <person name="Hegedus B."/>
            <person name="Baldrian P."/>
            <person name="Stursova M."/>
            <person name="Weitz H."/>
            <person name="Taylor A."/>
            <person name="Grigoriev I.V."/>
            <person name="Nagy L.G."/>
            <person name="Martin F."/>
            <person name="Kauserud H."/>
        </authorList>
    </citation>
    <scope>NUCLEOTIDE SEQUENCE</scope>
    <source>
        <strain evidence="2">CBHHK067</strain>
    </source>
</reference>
<organism evidence="2 3">
    <name type="scientific">Mycena rosella</name>
    <name type="common">Pink bonnet</name>
    <name type="synonym">Agaricus rosellus</name>
    <dbReference type="NCBI Taxonomy" id="1033263"/>
    <lineage>
        <taxon>Eukaryota</taxon>
        <taxon>Fungi</taxon>
        <taxon>Dikarya</taxon>
        <taxon>Basidiomycota</taxon>
        <taxon>Agaricomycotina</taxon>
        <taxon>Agaricomycetes</taxon>
        <taxon>Agaricomycetidae</taxon>
        <taxon>Agaricales</taxon>
        <taxon>Marasmiineae</taxon>
        <taxon>Mycenaceae</taxon>
        <taxon>Mycena</taxon>
    </lineage>
</organism>
<dbReference type="Proteomes" id="UP001221757">
    <property type="component" value="Unassembled WGS sequence"/>
</dbReference>
<dbReference type="InterPro" id="IPR001810">
    <property type="entry name" value="F-box_dom"/>
</dbReference>
<evidence type="ECO:0000259" key="1">
    <source>
        <dbReference type="SMART" id="SM00256"/>
    </source>
</evidence>
<gene>
    <name evidence="2" type="ORF">B0H17DRAFT_1190124</name>
</gene>
<name>A0AAD7MCB2_MYCRO</name>
<dbReference type="InterPro" id="IPR036047">
    <property type="entry name" value="F-box-like_dom_sf"/>
</dbReference>
<feature type="domain" description="F-box" evidence="1">
    <location>
        <begin position="971"/>
        <end position="1021"/>
    </location>
</feature>
<evidence type="ECO:0000313" key="2">
    <source>
        <dbReference type="EMBL" id="KAJ7710372.1"/>
    </source>
</evidence>